<dbReference type="RefSeq" id="WP_350343090.1">
    <property type="nucleotide sequence ID" value="NZ_CP158367.1"/>
</dbReference>
<dbReference type="AlphaFoldDB" id="A0AAU7VKH1"/>
<protein>
    <submittedName>
        <fullName evidence="1">Alpha/beta fold hydrolase</fullName>
    </submittedName>
</protein>
<dbReference type="Pfam" id="PF01674">
    <property type="entry name" value="Lipase_2"/>
    <property type="match status" value="1"/>
</dbReference>
<sequence length="230" mass="25784">MKKIYFKALLPVLIICIIFAIIPSYAQASSKNPVVFVHGYFDSTSDIFGKSNFSSLKNYLIEQGWPKDNLYVIQFSSITGSNVNNAHELSKFINDILSETGSKQVDIVAHSMGGLSSRYYVNQLGGVDKVGSLITIGTPHYGTPQAYLASWSAGGREMIPRSIFLNYLNNDLLTPGNIHYTSIYTYLDEVVPYRRSRIDGWNNVGGFYNLHITMLMHNSVHEIVRDNLSQ</sequence>
<reference evidence="1" key="1">
    <citation type="journal article" date="2013" name="Extremophiles">
        <title>Proteinivorax tanatarense gen. nov., sp. nov., an anaerobic, haloalkaliphilic, proteolytic bacterium isolated from a decaying algal bloom, and proposal of Proteinivoraceae fam. nov.</title>
        <authorList>
            <person name="Kevbrin V."/>
            <person name="Boltyanskaya Y."/>
            <person name="Zhilina T."/>
            <person name="Kolganova T."/>
            <person name="Lavrentjeva E."/>
            <person name="Kuznetsov B."/>
        </authorList>
    </citation>
    <scope>NUCLEOTIDE SEQUENCE</scope>
    <source>
        <strain evidence="1">Z-910T</strain>
    </source>
</reference>
<dbReference type="SUPFAM" id="SSF53474">
    <property type="entry name" value="alpha/beta-Hydrolases"/>
    <property type="match status" value="1"/>
</dbReference>
<dbReference type="PANTHER" id="PTHR32015">
    <property type="entry name" value="FASTING INDUCED LIPASE"/>
    <property type="match status" value="1"/>
</dbReference>
<organism evidence="1">
    <name type="scientific">Proteinivorax tanatarense</name>
    <dbReference type="NCBI Taxonomy" id="1260629"/>
    <lineage>
        <taxon>Bacteria</taxon>
        <taxon>Bacillati</taxon>
        <taxon>Bacillota</taxon>
        <taxon>Clostridia</taxon>
        <taxon>Eubacteriales</taxon>
        <taxon>Proteinivoracaceae</taxon>
        <taxon>Proteinivorax</taxon>
    </lineage>
</organism>
<evidence type="ECO:0000313" key="1">
    <source>
        <dbReference type="EMBL" id="XBX74336.1"/>
    </source>
</evidence>
<accession>A0AAU7VKH1</accession>
<proteinExistence type="predicted"/>
<name>A0AAU7VKH1_9FIRM</name>
<dbReference type="EMBL" id="CP158367">
    <property type="protein sequence ID" value="XBX74336.1"/>
    <property type="molecule type" value="Genomic_DNA"/>
</dbReference>
<dbReference type="Gene3D" id="3.40.50.1820">
    <property type="entry name" value="alpha/beta hydrolase"/>
    <property type="match status" value="1"/>
</dbReference>
<dbReference type="PANTHER" id="PTHR32015:SF1">
    <property type="entry name" value="LIPASE"/>
    <property type="match status" value="1"/>
</dbReference>
<reference evidence="1" key="2">
    <citation type="submission" date="2024-06" db="EMBL/GenBank/DDBJ databases">
        <authorList>
            <person name="Petrova K.O."/>
            <person name="Toshchakov S.V."/>
            <person name="Boltjanskaja Y.V."/>
            <person name="Kevbrin V."/>
        </authorList>
    </citation>
    <scope>NUCLEOTIDE SEQUENCE</scope>
    <source>
        <strain evidence="1">Z-910T</strain>
    </source>
</reference>
<keyword evidence="1" id="KW-0378">Hydrolase</keyword>
<dbReference type="InterPro" id="IPR002918">
    <property type="entry name" value="Lipase_EstA/Esterase_EstB"/>
</dbReference>
<dbReference type="GO" id="GO:0016298">
    <property type="term" value="F:lipase activity"/>
    <property type="evidence" value="ECO:0007669"/>
    <property type="project" value="TreeGrafter"/>
</dbReference>
<dbReference type="InterPro" id="IPR029058">
    <property type="entry name" value="AB_hydrolase_fold"/>
</dbReference>
<dbReference type="GO" id="GO:0016042">
    <property type="term" value="P:lipid catabolic process"/>
    <property type="evidence" value="ECO:0007669"/>
    <property type="project" value="InterPro"/>
</dbReference>
<gene>
    <name evidence="1" type="ORF">PRVXT_002370</name>
</gene>